<dbReference type="InterPro" id="IPR045584">
    <property type="entry name" value="Pilin-like"/>
</dbReference>
<evidence type="ECO:0000256" key="1">
    <source>
        <dbReference type="SAM" id="Phobius"/>
    </source>
</evidence>
<feature type="domain" description="DUF1559" evidence="2">
    <location>
        <begin position="37"/>
        <end position="284"/>
    </location>
</feature>
<dbReference type="SUPFAM" id="SSF54523">
    <property type="entry name" value="Pili subunits"/>
    <property type="match status" value="1"/>
</dbReference>
<organism evidence="3">
    <name type="scientific">Singulisphaera sp. Ch08</name>
    <dbReference type="NCBI Taxonomy" id="3120278"/>
    <lineage>
        <taxon>Bacteria</taxon>
        <taxon>Pseudomonadati</taxon>
        <taxon>Planctomycetota</taxon>
        <taxon>Planctomycetia</taxon>
        <taxon>Isosphaerales</taxon>
        <taxon>Isosphaeraceae</taxon>
        <taxon>Singulisphaera</taxon>
    </lineage>
</organism>
<dbReference type="PANTHER" id="PTHR30093:SF2">
    <property type="entry name" value="TYPE II SECRETION SYSTEM PROTEIN H"/>
    <property type="match status" value="1"/>
</dbReference>
<feature type="transmembrane region" description="Helical" evidence="1">
    <location>
        <begin position="12"/>
        <end position="31"/>
    </location>
</feature>
<sequence length="303" mass="32304">MSKHKGRDGISLVEVIIVLVVLSCFVLIMAMRMPRQREVARRVSCQKNLMQIGVALAIYDRSIGHLPFVPELGTDASQHTSPLRALLSELSVPDLRDVTDPEHPPVREAGFVAREQQVPGFICPSDPNATAGTFPATISYRANAGDTTDGQNGAFSPGHKMSLAEVEGGNGLEFTAAFSERLVGTNPPSRSLANYAEVSDPITAKGCPPLETATWKGDAGASWYTSGWRSTLYQHAITPNAAPSCIAKNERSAEMGASSGHLGTVNVLILDGAVRTYSATVDPQIWRKLATPHPAGSEKSSTP</sequence>
<gene>
    <name evidence="3" type="ORF">V5E97_38230</name>
</gene>
<dbReference type="PANTHER" id="PTHR30093">
    <property type="entry name" value="GENERAL SECRETION PATHWAY PROTEIN G"/>
    <property type="match status" value="1"/>
</dbReference>
<dbReference type="InterPro" id="IPR011453">
    <property type="entry name" value="DUF1559"/>
</dbReference>
<keyword evidence="1" id="KW-0812">Transmembrane</keyword>
<keyword evidence="1" id="KW-0472">Membrane</keyword>
<protein>
    <submittedName>
        <fullName evidence="3">DUF1559 domain-containing protein</fullName>
    </submittedName>
</protein>
<accession>A0AAU7CHF9</accession>
<name>A0AAU7CHF9_9BACT</name>
<proteinExistence type="predicted"/>
<dbReference type="EMBL" id="CP155447">
    <property type="protein sequence ID" value="XBH04096.1"/>
    <property type="molecule type" value="Genomic_DNA"/>
</dbReference>
<evidence type="ECO:0000313" key="3">
    <source>
        <dbReference type="EMBL" id="XBH04096.1"/>
    </source>
</evidence>
<evidence type="ECO:0000259" key="2">
    <source>
        <dbReference type="Pfam" id="PF07596"/>
    </source>
</evidence>
<reference evidence="3" key="1">
    <citation type="submission" date="2024-05" db="EMBL/GenBank/DDBJ databases">
        <title>Planctomycetes of the genus Singulisphaera possess chitinolytic capabilities.</title>
        <authorList>
            <person name="Ivanova A."/>
        </authorList>
    </citation>
    <scope>NUCLEOTIDE SEQUENCE</scope>
    <source>
        <strain evidence="3">Ch08T</strain>
    </source>
</reference>
<dbReference type="Pfam" id="PF07596">
    <property type="entry name" value="SBP_bac_10"/>
    <property type="match status" value="1"/>
</dbReference>
<dbReference type="AlphaFoldDB" id="A0AAU7CHF9"/>
<keyword evidence="1" id="KW-1133">Transmembrane helix</keyword>
<dbReference type="RefSeq" id="WP_406696842.1">
    <property type="nucleotide sequence ID" value="NZ_CP155447.1"/>
</dbReference>